<keyword evidence="4" id="KW-0309">Germination</keyword>
<name>A0A502ITF5_BRELA</name>
<dbReference type="GO" id="GO:0009847">
    <property type="term" value="P:spore germination"/>
    <property type="evidence" value="ECO:0007669"/>
    <property type="project" value="InterPro"/>
</dbReference>
<evidence type="ECO:0000313" key="9">
    <source>
        <dbReference type="Proteomes" id="UP000319432"/>
    </source>
</evidence>
<protein>
    <submittedName>
        <fullName evidence="8">Spore gernimation protein</fullName>
    </submittedName>
</protein>
<dbReference type="PANTHER" id="PTHR34975:SF2">
    <property type="entry name" value="SPORE GERMINATION PROTEIN A2"/>
    <property type="match status" value="1"/>
</dbReference>
<dbReference type="InterPro" id="IPR004761">
    <property type="entry name" value="Spore_GerAB"/>
</dbReference>
<keyword evidence="9" id="KW-1185">Reference proteome</keyword>
<accession>A0A502ITF5</accession>
<dbReference type="Proteomes" id="UP000319432">
    <property type="component" value="Chromosome"/>
</dbReference>
<dbReference type="AlphaFoldDB" id="A0A502ITF5"/>
<comment type="similarity">
    <text evidence="2">Belongs to the amino acid-polyamine-organocation (APC) superfamily. Spore germination protein (SGP) (TC 2.A.3.9) family.</text>
</comment>
<evidence type="ECO:0000256" key="3">
    <source>
        <dbReference type="ARBA" id="ARBA00022448"/>
    </source>
</evidence>
<evidence type="ECO:0000256" key="6">
    <source>
        <dbReference type="ARBA" id="ARBA00022989"/>
    </source>
</evidence>
<evidence type="ECO:0000256" key="4">
    <source>
        <dbReference type="ARBA" id="ARBA00022544"/>
    </source>
</evidence>
<keyword evidence="3" id="KW-0813">Transport</keyword>
<evidence type="ECO:0000256" key="1">
    <source>
        <dbReference type="ARBA" id="ARBA00004141"/>
    </source>
</evidence>
<dbReference type="PANTHER" id="PTHR34975">
    <property type="entry name" value="SPORE GERMINATION PROTEIN A2"/>
    <property type="match status" value="1"/>
</dbReference>
<dbReference type="OrthoDB" id="2380120at2"/>
<dbReference type="Gene3D" id="1.20.1740.10">
    <property type="entry name" value="Amino acid/polyamine transporter I"/>
    <property type="match status" value="1"/>
</dbReference>
<keyword evidence="7" id="KW-0472">Membrane</keyword>
<evidence type="ECO:0000256" key="7">
    <source>
        <dbReference type="ARBA" id="ARBA00023136"/>
    </source>
</evidence>
<reference evidence="8 9" key="1">
    <citation type="submission" date="2018-11" db="EMBL/GenBank/DDBJ databases">
        <title>Phylogenetic determinants of toxin gene distribution in genomes of Brevibacillus laterosporus.</title>
        <authorList>
            <person name="Glare T.R."/>
            <person name="Durrant A."/>
            <person name="Berry C."/>
            <person name="Palma L."/>
            <person name="Ormskirk M."/>
            <person name="Cox M.O."/>
        </authorList>
    </citation>
    <scope>NUCLEOTIDE SEQUENCE [LARGE SCALE GENOMIC DNA]</scope>
    <source>
        <strain evidence="8 9">1821L</strain>
    </source>
</reference>
<keyword evidence="6" id="KW-1133">Transmembrane helix</keyword>
<comment type="subcellular location">
    <subcellularLocation>
        <location evidence="1">Membrane</location>
        <topology evidence="1">Multi-pass membrane protein</topology>
    </subcellularLocation>
</comment>
<organism evidence="8 9">
    <name type="scientific">Brevibacillus laterosporus</name>
    <name type="common">Bacillus laterosporus</name>
    <dbReference type="NCBI Taxonomy" id="1465"/>
    <lineage>
        <taxon>Bacteria</taxon>
        <taxon>Bacillati</taxon>
        <taxon>Bacillota</taxon>
        <taxon>Bacilli</taxon>
        <taxon>Bacillales</taxon>
        <taxon>Paenibacillaceae</taxon>
        <taxon>Brevibacillus</taxon>
    </lineage>
</organism>
<dbReference type="GO" id="GO:0016020">
    <property type="term" value="C:membrane"/>
    <property type="evidence" value="ECO:0007669"/>
    <property type="project" value="UniProtKB-SubCell"/>
</dbReference>
<evidence type="ECO:0000256" key="5">
    <source>
        <dbReference type="ARBA" id="ARBA00022692"/>
    </source>
</evidence>
<proteinExistence type="inferred from homology"/>
<dbReference type="EMBL" id="CP033464">
    <property type="protein sequence ID" value="QDX95417.1"/>
    <property type="molecule type" value="Genomic_DNA"/>
</dbReference>
<evidence type="ECO:0000256" key="2">
    <source>
        <dbReference type="ARBA" id="ARBA00007998"/>
    </source>
</evidence>
<evidence type="ECO:0000313" key="8">
    <source>
        <dbReference type="EMBL" id="QDX95417.1"/>
    </source>
</evidence>
<sequence length="368" mass="42486">MNKYRNNEITLMQYILLIHGTQVGIGILTLPRELTEIAGTDGWISILLGWMLSICASLLITYIMKKHPQKTLFDLLPYYFGTWLGNFGNLLMILYGAFVTVTVLFTALFVINVWVLVETPNYMILALYLIPAYIIGHKGVRVLGRYSEIIFFLTLWIPILLLVPLQDAHPLHLLPVIKEGWLPIFHAVKTTIVSFLGFEMAFFFYPFLTCKQHATKGIVIANTLSLLVFLHITLITYLFYSPYESIQYQWPTLNLLKEIEFPFLERFEIIFLSSYMVVLSTTWLPYTFITVFGSSTLLKKEAHYQQHLLVFLVLLLITGFFFQPSYTQIAQLAKAWGAAGSIIAYVLPVVLWLYMGLHHFFQRRISLK</sequence>
<keyword evidence="5" id="KW-0812">Transmembrane</keyword>
<gene>
    <name evidence="8" type="ORF">EEL30_25965</name>
</gene>
<dbReference type="NCBIfam" id="TIGR00912">
    <property type="entry name" value="2A0309"/>
    <property type="match status" value="1"/>
</dbReference>
<dbReference type="Pfam" id="PF03845">
    <property type="entry name" value="Spore_permease"/>
    <property type="match status" value="1"/>
</dbReference>